<dbReference type="AlphaFoldDB" id="A0A6B0S7Z1"/>
<keyword evidence="2" id="KW-1185">Reference proteome</keyword>
<name>A0A6B0S7Z1_9CETA</name>
<proteinExistence type="predicted"/>
<evidence type="ECO:0000313" key="1">
    <source>
        <dbReference type="EMBL" id="MXQ96987.1"/>
    </source>
</evidence>
<dbReference type="EMBL" id="VBQZ03000179">
    <property type="protein sequence ID" value="MXQ96987.1"/>
    <property type="molecule type" value="Genomic_DNA"/>
</dbReference>
<sequence>MAVFLLSGFLEPFITRPNAAIPGMLQKEAGSGSTASSEVPLCAGKVTASLLMLINFSASNYPLYSWLSGAVQGFCIRKHKNIKLKDFITWLLDSSPVSGLRIPAFSQVHLE</sequence>
<protein>
    <submittedName>
        <fullName evidence="1">Uncharacterized protein</fullName>
    </submittedName>
</protein>
<dbReference type="Proteomes" id="UP000322234">
    <property type="component" value="Unassembled WGS sequence"/>
</dbReference>
<evidence type="ECO:0000313" key="2">
    <source>
        <dbReference type="Proteomes" id="UP000322234"/>
    </source>
</evidence>
<accession>A0A6B0S7Z1</accession>
<reference evidence="1" key="1">
    <citation type="submission" date="2019-10" db="EMBL/GenBank/DDBJ databases">
        <title>The sequence and de novo assembly of the wild yak genome.</title>
        <authorList>
            <person name="Liu Y."/>
        </authorList>
    </citation>
    <scope>NUCLEOTIDE SEQUENCE [LARGE SCALE GENOMIC DNA]</scope>
    <source>
        <strain evidence="1">WY2019</strain>
    </source>
</reference>
<comment type="caution">
    <text evidence="1">The sequence shown here is derived from an EMBL/GenBank/DDBJ whole genome shotgun (WGS) entry which is preliminary data.</text>
</comment>
<gene>
    <name evidence="1" type="ORF">E5288_WYG002814</name>
</gene>
<organism evidence="1 2">
    <name type="scientific">Bos mutus</name>
    <name type="common">wild yak</name>
    <dbReference type="NCBI Taxonomy" id="72004"/>
    <lineage>
        <taxon>Eukaryota</taxon>
        <taxon>Metazoa</taxon>
        <taxon>Chordata</taxon>
        <taxon>Craniata</taxon>
        <taxon>Vertebrata</taxon>
        <taxon>Euteleostomi</taxon>
        <taxon>Mammalia</taxon>
        <taxon>Eutheria</taxon>
        <taxon>Laurasiatheria</taxon>
        <taxon>Artiodactyla</taxon>
        <taxon>Ruminantia</taxon>
        <taxon>Pecora</taxon>
        <taxon>Bovidae</taxon>
        <taxon>Bovinae</taxon>
        <taxon>Bos</taxon>
    </lineage>
</organism>